<sequence>MREFQNLTVDCNLSDLAYIGSLFTWCNNCPMSPVSKKLNRALINADWLSSFPQSFAKFDVGGISDHARCLIHISPQEVGAHKPFKFFNFLADHDEFLPVVKRVWDTS</sequence>
<evidence type="ECO:0000313" key="2">
    <source>
        <dbReference type="Proteomes" id="UP000467841"/>
    </source>
</evidence>
<name>A0A6D2IXT3_9BRAS</name>
<evidence type="ECO:0000313" key="1">
    <source>
        <dbReference type="EMBL" id="CAA7033435.1"/>
    </source>
</evidence>
<comment type="caution">
    <text evidence="1">The sequence shown here is derived from an EMBL/GenBank/DDBJ whole genome shotgun (WGS) entry which is preliminary data.</text>
</comment>
<dbReference type="PANTHER" id="PTHR33710:SF79">
    <property type="entry name" value="OS06G0205337 PROTEIN"/>
    <property type="match status" value="1"/>
</dbReference>
<accession>A0A6D2IXT3</accession>
<proteinExistence type="predicted"/>
<dbReference type="EMBL" id="CACVBM020001131">
    <property type="protein sequence ID" value="CAA7033435.1"/>
    <property type="molecule type" value="Genomic_DNA"/>
</dbReference>
<dbReference type="Proteomes" id="UP000467841">
    <property type="component" value="Unassembled WGS sequence"/>
</dbReference>
<dbReference type="OrthoDB" id="1113518at2759"/>
<dbReference type="PANTHER" id="PTHR33710">
    <property type="entry name" value="BNAC02G09200D PROTEIN"/>
    <property type="match status" value="1"/>
</dbReference>
<reference evidence="1" key="1">
    <citation type="submission" date="2020-01" db="EMBL/GenBank/DDBJ databases">
        <authorList>
            <person name="Mishra B."/>
        </authorList>
    </citation>
    <scope>NUCLEOTIDE SEQUENCE [LARGE SCALE GENOMIC DNA]</scope>
</reference>
<gene>
    <name evidence="1" type="ORF">MERR_LOCUS20670</name>
</gene>
<keyword evidence="2" id="KW-1185">Reference proteome</keyword>
<organism evidence="1 2">
    <name type="scientific">Microthlaspi erraticum</name>
    <dbReference type="NCBI Taxonomy" id="1685480"/>
    <lineage>
        <taxon>Eukaryota</taxon>
        <taxon>Viridiplantae</taxon>
        <taxon>Streptophyta</taxon>
        <taxon>Embryophyta</taxon>
        <taxon>Tracheophyta</taxon>
        <taxon>Spermatophyta</taxon>
        <taxon>Magnoliopsida</taxon>
        <taxon>eudicotyledons</taxon>
        <taxon>Gunneridae</taxon>
        <taxon>Pentapetalae</taxon>
        <taxon>rosids</taxon>
        <taxon>malvids</taxon>
        <taxon>Brassicales</taxon>
        <taxon>Brassicaceae</taxon>
        <taxon>Coluteocarpeae</taxon>
        <taxon>Microthlaspi</taxon>
    </lineage>
</organism>
<dbReference type="AlphaFoldDB" id="A0A6D2IXT3"/>
<evidence type="ECO:0008006" key="3">
    <source>
        <dbReference type="Google" id="ProtNLM"/>
    </source>
</evidence>
<protein>
    <recommendedName>
        <fullName evidence="3">Endonuclease/exonuclease/phosphatase domain-containing protein</fullName>
    </recommendedName>
</protein>